<dbReference type="PANTHER" id="PTHR30007">
    <property type="entry name" value="PHP DOMAIN PROTEIN"/>
    <property type="match status" value="1"/>
</dbReference>
<comment type="caution">
    <text evidence="3">The sequence shown here is derived from an EMBL/GenBank/DDBJ whole genome shotgun (WGS) entry which is preliminary data.</text>
</comment>
<feature type="region of interest" description="Disordered" evidence="1">
    <location>
        <begin position="135"/>
        <end position="184"/>
    </location>
</feature>
<feature type="region of interest" description="Disordered" evidence="1">
    <location>
        <begin position="1"/>
        <end position="55"/>
    </location>
</feature>
<protein>
    <recommendedName>
        <fullName evidence="2">Transposase IS4-like domain-containing protein</fullName>
    </recommendedName>
</protein>
<dbReference type="Pfam" id="PF01609">
    <property type="entry name" value="DDE_Tnp_1"/>
    <property type="match status" value="1"/>
</dbReference>
<name>A0A4D4KND7_9ACTN</name>
<proteinExistence type="predicted"/>
<sequence length="234" mass="25456">MDRSRWLAPAARGPPRQAPQRERLDFSRAAVDGSHIRALKGAPTGRSPVDRGRTGSKHHLIADATGIPLAATPTEGNRNDVTQLIPLLQAVPPVRGKRGRPRRRPDVVPADRGYDHDKYRRPVWDLGVKPPIARRGTEHGSGLAPDAGSWNARSPTCTGSAACGSAGRSATTSMQPRPDVREKDVTRLSPFVRHHVNMLGRYSFQLPSRPGLAAAARQGRRRRLVIRARGGSRG</sequence>
<keyword evidence="4" id="KW-1185">Reference proteome</keyword>
<dbReference type="Proteomes" id="UP000299290">
    <property type="component" value="Unassembled WGS sequence"/>
</dbReference>
<accession>A0A4D4KND7</accession>
<dbReference type="EMBL" id="BJHV01000001">
    <property type="protein sequence ID" value="GDY47897.1"/>
    <property type="molecule type" value="Genomic_DNA"/>
</dbReference>
<feature type="compositionally biased region" description="Low complexity" evidence="1">
    <location>
        <begin position="156"/>
        <end position="173"/>
    </location>
</feature>
<evidence type="ECO:0000259" key="2">
    <source>
        <dbReference type="Pfam" id="PF01609"/>
    </source>
</evidence>
<reference evidence="3 4" key="1">
    <citation type="journal article" date="2020" name="Int. J. Syst. Evol. Microbiol.">
        <title>Reclassification of Streptomyces castelarensis and Streptomyces sporoclivatus as later heterotypic synonyms of Streptomyces antimycoticus.</title>
        <authorList>
            <person name="Komaki H."/>
            <person name="Tamura T."/>
        </authorList>
    </citation>
    <scope>NUCLEOTIDE SEQUENCE [LARGE SCALE GENOMIC DNA]</scope>
    <source>
        <strain evidence="3 4">NBRC 12839</strain>
    </source>
</reference>
<dbReference type="GO" id="GO:0006313">
    <property type="term" value="P:DNA transposition"/>
    <property type="evidence" value="ECO:0007669"/>
    <property type="project" value="InterPro"/>
</dbReference>
<dbReference type="GO" id="GO:0003677">
    <property type="term" value="F:DNA binding"/>
    <property type="evidence" value="ECO:0007669"/>
    <property type="project" value="InterPro"/>
</dbReference>
<dbReference type="AlphaFoldDB" id="A0A4D4KND7"/>
<dbReference type="PANTHER" id="PTHR30007:SF1">
    <property type="entry name" value="BLR1914 PROTEIN"/>
    <property type="match status" value="1"/>
</dbReference>
<feature type="region of interest" description="Disordered" evidence="1">
    <location>
        <begin position="94"/>
        <end position="114"/>
    </location>
</feature>
<evidence type="ECO:0000313" key="4">
    <source>
        <dbReference type="Proteomes" id="UP000299290"/>
    </source>
</evidence>
<evidence type="ECO:0000313" key="3">
    <source>
        <dbReference type="EMBL" id="GDY47897.1"/>
    </source>
</evidence>
<organism evidence="3 4">
    <name type="scientific">Streptomyces antimycoticus</name>
    <dbReference type="NCBI Taxonomy" id="68175"/>
    <lineage>
        <taxon>Bacteria</taxon>
        <taxon>Bacillati</taxon>
        <taxon>Actinomycetota</taxon>
        <taxon>Actinomycetes</taxon>
        <taxon>Kitasatosporales</taxon>
        <taxon>Streptomycetaceae</taxon>
        <taxon>Streptomyces</taxon>
        <taxon>Streptomyces violaceusniger group</taxon>
    </lineage>
</organism>
<dbReference type="InterPro" id="IPR002559">
    <property type="entry name" value="Transposase_11"/>
</dbReference>
<gene>
    <name evidence="3" type="ORF">SANT12839_087790</name>
</gene>
<dbReference type="GO" id="GO:0004803">
    <property type="term" value="F:transposase activity"/>
    <property type="evidence" value="ECO:0007669"/>
    <property type="project" value="InterPro"/>
</dbReference>
<evidence type="ECO:0000256" key="1">
    <source>
        <dbReference type="SAM" id="MobiDB-lite"/>
    </source>
</evidence>
<feature type="domain" description="Transposase IS4-like" evidence="2">
    <location>
        <begin position="29"/>
        <end position="133"/>
    </location>
</feature>